<dbReference type="InterPro" id="IPR037056">
    <property type="entry name" value="RNase_H1_N_sf"/>
</dbReference>
<evidence type="ECO:0000313" key="3">
    <source>
        <dbReference type="EMBL" id="TDL14512.1"/>
    </source>
</evidence>
<dbReference type="Pfam" id="PF01693">
    <property type="entry name" value="Cauli_VI"/>
    <property type="match status" value="1"/>
</dbReference>
<keyword evidence="4" id="KW-1185">Reference proteome</keyword>
<dbReference type="EMBL" id="ML170331">
    <property type="protein sequence ID" value="TDL14512.1"/>
    <property type="molecule type" value="Genomic_DNA"/>
</dbReference>
<sequence>MVGLRNRSVPQDGDHGDDGEGYEDNTPQAPPPDESGSSAILGLIYVLRLLIFLVQTGFTALASAAALSRDVIFDNSTAASPHAPHALQAPHEPQVVPPPYYLAPPHHLGERWYAVYVGRTIGVFNEWSDVADATVGVSGNSQRRFGTRAEAIASFHSAVQRRVVRLVPDNEPTEASGSSSSADCGNPKDTKPFTKKEEPDDD</sequence>
<dbReference type="AlphaFoldDB" id="A0A4Y7PI43"/>
<feature type="region of interest" description="Disordered" evidence="1">
    <location>
        <begin position="166"/>
        <end position="202"/>
    </location>
</feature>
<dbReference type="Proteomes" id="UP000294933">
    <property type="component" value="Unassembled WGS sequence"/>
</dbReference>
<organism evidence="3 4">
    <name type="scientific">Rickenella mellea</name>
    <dbReference type="NCBI Taxonomy" id="50990"/>
    <lineage>
        <taxon>Eukaryota</taxon>
        <taxon>Fungi</taxon>
        <taxon>Dikarya</taxon>
        <taxon>Basidiomycota</taxon>
        <taxon>Agaricomycotina</taxon>
        <taxon>Agaricomycetes</taxon>
        <taxon>Hymenochaetales</taxon>
        <taxon>Rickenellaceae</taxon>
        <taxon>Rickenella</taxon>
    </lineage>
</organism>
<reference evidence="3 4" key="1">
    <citation type="submission" date="2018-06" db="EMBL/GenBank/DDBJ databases">
        <title>A transcriptomic atlas of mushroom development highlights an independent origin of complex multicellularity.</title>
        <authorList>
            <consortium name="DOE Joint Genome Institute"/>
            <person name="Krizsan K."/>
            <person name="Almasi E."/>
            <person name="Merenyi Z."/>
            <person name="Sahu N."/>
            <person name="Viragh M."/>
            <person name="Koszo T."/>
            <person name="Mondo S."/>
            <person name="Kiss B."/>
            <person name="Balint B."/>
            <person name="Kues U."/>
            <person name="Barry K."/>
            <person name="Hegedus J.C."/>
            <person name="Henrissat B."/>
            <person name="Johnson J."/>
            <person name="Lipzen A."/>
            <person name="Ohm R."/>
            <person name="Nagy I."/>
            <person name="Pangilinan J."/>
            <person name="Yan J."/>
            <person name="Xiong Y."/>
            <person name="Grigoriev I.V."/>
            <person name="Hibbett D.S."/>
            <person name="Nagy L.G."/>
        </authorList>
    </citation>
    <scope>NUCLEOTIDE SEQUENCE [LARGE SCALE GENOMIC DNA]</scope>
    <source>
        <strain evidence="3 4">SZMC22713</strain>
    </source>
</reference>
<feature type="compositionally biased region" description="Polar residues" evidence="1">
    <location>
        <begin position="173"/>
        <end position="183"/>
    </location>
</feature>
<feature type="region of interest" description="Disordered" evidence="1">
    <location>
        <begin position="1"/>
        <end position="34"/>
    </location>
</feature>
<gene>
    <name evidence="3" type="ORF">BD410DRAFT_845972</name>
</gene>
<name>A0A4Y7PI43_9AGAM</name>
<dbReference type="InterPro" id="IPR009027">
    <property type="entry name" value="Ribosomal_bL9/RNase_H1_N"/>
</dbReference>
<evidence type="ECO:0000256" key="1">
    <source>
        <dbReference type="SAM" id="MobiDB-lite"/>
    </source>
</evidence>
<evidence type="ECO:0000259" key="2">
    <source>
        <dbReference type="Pfam" id="PF01693"/>
    </source>
</evidence>
<dbReference type="VEuPathDB" id="FungiDB:BD410DRAFT_845972"/>
<dbReference type="STRING" id="50990.A0A4Y7PI43"/>
<accession>A0A4Y7PI43</accession>
<protein>
    <recommendedName>
        <fullName evidence="2">Ribonuclease H1 N-terminal domain-containing protein</fullName>
    </recommendedName>
</protein>
<feature type="compositionally biased region" description="Basic and acidic residues" evidence="1">
    <location>
        <begin position="186"/>
        <end position="202"/>
    </location>
</feature>
<dbReference type="Gene3D" id="3.40.970.10">
    <property type="entry name" value="Ribonuclease H1, N-terminal domain"/>
    <property type="match status" value="1"/>
</dbReference>
<dbReference type="OrthoDB" id="3270804at2759"/>
<evidence type="ECO:0000313" key="4">
    <source>
        <dbReference type="Proteomes" id="UP000294933"/>
    </source>
</evidence>
<feature type="domain" description="Ribonuclease H1 N-terminal" evidence="2">
    <location>
        <begin position="112"/>
        <end position="152"/>
    </location>
</feature>
<dbReference type="InterPro" id="IPR011320">
    <property type="entry name" value="RNase_H1_N"/>
</dbReference>
<proteinExistence type="predicted"/>
<dbReference type="SUPFAM" id="SSF55658">
    <property type="entry name" value="L9 N-domain-like"/>
    <property type="match status" value="1"/>
</dbReference>